<keyword evidence="3 6" id="KW-0479">Metal-binding</keyword>
<dbReference type="GO" id="GO:0020037">
    <property type="term" value="F:heme binding"/>
    <property type="evidence" value="ECO:0007669"/>
    <property type="project" value="InterPro"/>
</dbReference>
<sequence length="111" mass="12284">MKKALFSTLLLAGLAINAQAQDFPEDIKPLMTKYTCTACHKVDTKLVGPAYTEVAKRKYTPERILELIATPKPSNWPGYPPMMALKVPKEDALKIAGWINSLAPKKKAKKS</sequence>
<feature type="signal peptide" evidence="7">
    <location>
        <begin position="1"/>
        <end position="20"/>
    </location>
</feature>
<dbReference type="InterPro" id="IPR009056">
    <property type="entry name" value="Cyt_c-like_dom"/>
</dbReference>
<dbReference type="PRINTS" id="PR00606">
    <property type="entry name" value="CYTCHROMECID"/>
</dbReference>
<feature type="binding site" description="covalent" evidence="6">
    <location>
        <position position="82"/>
    </location>
    <ligand>
        <name>heme c</name>
        <dbReference type="ChEBI" id="CHEBI:61717"/>
    </ligand>
</feature>
<keyword evidence="4" id="KW-0249">Electron transport</keyword>
<dbReference type="SUPFAM" id="SSF46626">
    <property type="entry name" value="Cytochrome c"/>
    <property type="match status" value="1"/>
</dbReference>
<reference evidence="9 10" key="1">
    <citation type="submission" date="2018-05" db="EMBL/GenBank/DDBJ databases">
        <title>Genomic Encyclopedia of Archaeal and Bacterial Type Strains, Phase II (KMG-II): from individual species to whole genera.</title>
        <authorList>
            <person name="Goeker M."/>
        </authorList>
    </citation>
    <scope>NUCLEOTIDE SEQUENCE [LARGE SCALE GENOMIC DNA]</scope>
    <source>
        <strain evidence="9 10">DSM 22214</strain>
    </source>
</reference>
<comment type="PTM">
    <text evidence="6">Binds 1 heme c group covalently per subunit.</text>
</comment>
<evidence type="ECO:0000256" key="1">
    <source>
        <dbReference type="ARBA" id="ARBA00022448"/>
    </source>
</evidence>
<feature type="binding site" description="covalent" evidence="6">
    <location>
        <position position="36"/>
    </location>
    <ligand>
        <name>heme c</name>
        <dbReference type="ChEBI" id="CHEBI:61717"/>
    </ligand>
</feature>
<protein>
    <submittedName>
        <fullName evidence="9">Cytochrome c</fullName>
    </submittedName>
</protein>
<keyword evidence="1" id="KW-0813">Transport</keyword>
<keyword evidence="2 6" id="KW-0349">Heme</keyword>
<dbReference type="RefSeq" id="WP_109744751.1">
    <property type="nucleotide sequence ID" value="NZ_QGGO01000030.1"/>
</dbReference>
<evidence type="ECO:0000256" key="7">
    <source>
        <dbReference type="SAM" id="SignalP"/>
    </source>
</evidence>
<evidence type="ECO:0000256" key="4">
    <source>
        <dbReference type="ARBA" id="ARBA00022982"/>
    </source>
</evidence>
<dbReference type="OrthoDB" id="9814063at2"/>
<dbReference type="PROSITE" id="PS51007">
    <property type="entry name" value="CYTC"/>
    <property type="match status" value="1"/>
</dbReference>
<keyword evidence="10" id="KW-1185">Reference proteome</keyword>
<dbReference type="InterPro" id="IPR002324">
    <property type="entry name" value="Cyt_c_ID"/>
</dbReference>
<gene>
    <name evidence="9" type="ORF">LV89_04087</name>
</gene>
<evidence type="ECO:0000313" key="10">
    <source>
        <dbReference type="Proteomes" id="UP000245489"/>
    </source>
</evidence>
<dbReference type="EMBL" id="QGGO01000030">
    <property type="protein sequence ID" value="PWK18388.1"/>
    <property type="molecule type" value="Genomic_DNA"/>
</dbReference>
<dbReference type="Proteomes" id="UP000245489">
    <property type="component" value="Unassembled WGS sequence"/>
</dbReference>
<evidence type="ECO:0000256" key="5">
    <source>
        <dbReference type="ARBA" id="ARBA00023004"/>
    </source>
</evidence>
<evidence type="ECO:0000256" key="3">
    <source>
        <dbReference type="ARBA" id="ARBA00022723"/>
    </source>
</evidence>
<feature type="chain" id="PRO_5016365986" evidence="7">
    <location>
        <begin position="21"/>
        <end position="111"/>
    </location>
</feature>
<evidence type="ECO:0000313" key="9">
    <source>
        <dbReference type="EMBL" id="PWK18388.1"/>
    </source>
</evidence>
<comment type="caution">
    <text evidence="9">The sequence shown here is derived from an EMBL/GenBank/DDBJ whole genome shotgun (WGS) entry which is preliminary data.</text>
</comment>
<feature type="binding site" description="covalent" evidence="6">
    <location>
        <position position="40"/>
    </location>
    <ligand>
        <name>heme c</name>
        <dbReference type="ChEBI" id="CHEBI:61717"/>
    </ligand>
</feature>
<dbReference type="GO" id="GO:0009055">
    <property type="term" value="F:electron transfer activity"/>
    <property type="evidence" value="ECO:0007669"/>
    <property type="project" value="InterPro"/>
</dbReference>
<evidence type="ECO:0000256" key="6">
    <source>
        <dbReference type="PIRSR" id="PIRSR602324-1"/>
    </source>
</evidence>
<dbReference type="Gene3D" id="1.10.760.10">
    <property type="entry name" value="Cytochrome c-like domain"/>
    <property type="match status" value="1"/>
</dbReference>
<dbReference type="InterPro" id="IPR036909">
    <property type="entry name" value="Cyt_c-like_dom_sf"/>
</dbReference>
<keyword evidence="5 6" id="KW-0408">Iron</keyword>
<organism evidence="9 10">
    <name type="scientific">Arcicella aurantiaca</name>
    <dbReference type="NCBI Taxonomy" id="591202"/>
    <lineage>
        <taxon>Bacteria</taxon>
        <taxon>Pseudomonadati</taxon>
        <taxon>Bacteroidota</taxon>
        <taxon>Cytophagia</taxon>
        <taxon>Cytophagales</taxon>
        <taxon>Flectobacillaceae</taxon>
        <taxon>Arcicella</taxon>
    </lineage>
</organism>
<dbReference type="AlphaFoldDB" id="A0A316DL77"/>
<accession>A0A316DL77</accession>
<dbReference type="GO" id="GO:0005506">
    <property type="term" value="F:iron ion binding"/>
    <property type="evidence" value="ECO:0007669"/>
    <property type="project" value="InterPro"/>
</dbReference>
<evidence type="ECO:0000256" key="2">
    <source>
        <dbReference type="ARBA" id="ARBA00022617"/>
    </source>
</evidence>
<feature type="domain" description="Cytochrome c" evidence="8">
    <location>
        <begin position="8"/>
        <end position="103"/>
    </location>
</feature>
<proteinExistence type="predicted"/>
<evidence type="ECO:0000259" key="8">
    <source>
        <dbReference type="PROSITE" id="PS51007"/>
    </source>
</evidence>
<name>A0A316DL77_9BACT</name>
<keyword evidence="7" id="KW-0732">Signal</keyword>